<evidence type="ECO:0000256" key="4">
    <source>
        <dbReference type="ARBA" id="ARBA00023288"/>
    </source>
</evidence>
<reference evidence="7 8" key="1">
    <citation type="submission" date="2017-03" db="EMBL/GenBank/DDBJ databases">
        <title>Complete genome sequence of Blastomonas fulva degrading microcsystin LR.</title>
        <authorList>
            <person name="Lee H.-g."/>
            <person name="Jin L."/>
            <person name="oh H.-M."/>
        </authorList>
    </citation>
    <scope>NUCLEOTIDE SEQUENCE [LARGE SCALE GENOMIC DNA]</scope>
    <source>
        <strain evidence="7 8">T2</strain>
    </source>
</reference>
<protein>
    <recommendedName>
        <fullName evidence="3">17 kDa surface antigen</fullName>
    </recommendedName>
</protein>
<evidence type="ECO:0000256" key="1">
    <source>
        <dbReference type="ARBA" id="ARBA00004459"/>
    </source>
</evidence>
<evidence type="ECO:0000313" key="7">
    <source>
        <dbReference type="EMBL" id="ASR51738.1"/>
    </source>
</evidence>
<accession>A0ABM6M7E1</accession>
<gene>
    <name evidence="7" type="ORF">B5J99_09920</name>
</gene>
<comment type="subcellular location">
    <subcellularLocation>
        <location evidence="1">Cell outer membrane</location>
        <topology evidence="1">Lipid-anchor</topology>
    </subcellularLocation>
</comment>
<comment type="similarity">
    <text evidence="2">Belongs to the rickettsiale 17 kDa surface antigen family.</text>
</comment>
<evidence type="ECO:0000256" key="3">
    <source>
        <dbReference type="ARBA" id="ARBA00015281"/>
    </source>
</evidence>
<dbReference type="GeneID" id="303485885"/>
<dbReference type="EMBL" id="CP020083">
    <property type="protein sequence ID" value="ASR51738.1"/>
    <property type="molecule type" value="Genomic_DNA"/>
</dbReference>
<evidence type="ECO:0000313" key="8">
    <source>
        <dbReference type="Proteomes" id="UP000258016"/>
    </source>
</evidence>
<dbReference type="RefSeq" id="WP_117352310.1">
    <property type="nucleotide sequence ID" value="NZ_CP020083.1"/>
</dbReference>
<feature type="domain" description="Glycine zipper 2TM" evidence="6">
    <location>
        <begin position="80"/>
        <end position="119"/>
    </location>
</feature>
<keyword evidence="8" id="KW-1185">Reference proteome</keyword>
<evidence type="ECO:0000256" key="5">
    <source>
        <dbReference type="SAM" id="SignalP"/>
    </source>
</evidence>
<evidence type="ECO:0000256" key="2">
    <source>
        <dbReference type="ARBA" id="ARBA00008681"/>
    </source>
</evidence>
<dbReference type="Proteomes" id="UP000258016">
    <property type="component" value="Chromosome"/>
</dbReference>
<feature type="signal peptide" evidence="5">
    <location>
        <begin position="1"/>
        <end position="18"/>
    </location>
</feature>
<keyword evidence="5" id="KW-0732">Signal</keyword>
<evidence type="ECO:0000259" key="6">
    <source>
        <dbReference type="Pfam" id="PF05433"/>
    </source>
</evidence>
<dbReference type="InterPro" id="IPR008816">
    <property type="entry name" value="Gly_zipper_2TM_dom"/>
</dbReference>
<proteinExistence type="inferred from homology"/>
<sequence>MLNLALASAAALLNPAPASPVALPVPTSFLSQEVAQFDRGERRAYREGRRDARRQARYEGRYWRGDDGRYRCQRSNGTTGLLVGAGVGALLGNEIAGRGDKTLGAIVGGLGGAAAGRAIDRSRVSCR</sequence>
<name>A0ABM6M7E1_9SPHN</name>
<organism evidence="7 8">
    <name type="scientific">Blastomonas fulva</name>
    <dbReference type="NCBI Taxonomy" id="1550728"/>
    <lineage>
        <taxon>Bacteria</taxon>
        <taxon>Pseudomonadati</taxon>
        <taxon>Pseudomonadota</taxon>
        <taxon>Alphaproteobacteria</taxon>
        <taxon>Sphingomonadales</taxon>
        <taxon>Sphingomonadaceae</taxon>
        <taxon>Blastomonas</taxon>
    </lineage>
</organism>
<feature type="chain" id="PRO_5045979675" description="17 kDa surface antigen" evidence="5">
    <location>
        <begin position="19"/>
        <end position="127"/>
    </location>
</feature>
<keyword evidence="4" id="KW-0449">Lipoprotein</keyword>
<dbReference type="Pfam" id="PF05433">
    <property type="entry name" value="Rick_17kDa_Anti"/>
    <property type="match status" value="1"/>
</dbReference>